<reference evidence="2" key="1">
    <citation type="journal article" date="2015" name="PLoS ONE">
        <title>Comprehensive Evaluation of Toxoplasma gondii VEG and Neospora caninum LIV Genomes with Tachyzoite Stage Transcriptome and Proteome Defines Novel Transcript Features.</title>
        <authorList>
            <person name="Ramaprasad A."/>
            <person name="Mourier T."/>
            <person name="Naeem R."/>
            <person name="Malas T.B."/>
            <person name="Moussa E."/>
            <person name="Panigrahi A."/>
            <person name="Vermont S.J."/>
            <person name="Otto T.D."/>
            <person name="Wastling J."/>
            <person name="Pain A."/>
        </authorList>
    </citation>
    <scope>NUCLEOTIDE SEQUENCE</scope>
    <source>
        <strain evidence="2">VEG</strain>
    </source>
</reference>
<sequence>MHSTRVVESSSQYLMFTSPTILILQLGKDKTSTYMQRKGGKYVHFVLKNCITGSSRDVILMKVCLSPQAFASISLFVFLCDYWRDGARASDKMVMMMGSMQQRRGGLRSNARQLLAVCMSGVLFLSSGQAVADNLLEGLLHRTLQQQLEVTARLTVAGSDAKCDFFTPTTQDSPPVSGSLTLSKGSMTATFECSATQALSISTIPTTIGQNVCDPKKTTNGTKCQFGANDSAGTEVTLKDLLETDRTVNWKENEQREESKTSQKWSLELHNEDLPLSDKAFVVGCQATSAARGKELGKTAACKLTVNVEARASSLAENNVVTCAYGKGSNPNPVEVEMSTEKNTLTINCGSDGSLQPTTYAEEYCVADSKDVNRCSTTRFVEIFPKFLKSWWVTETQKRNSATLTIPQTDLPEADQQFLVGCVPKKTAPEDPKKYEESGTETGAPTSCTVLVTVKAASSASHASPTVQILAAASSAAAVTGFIVSSLGVGW</sequence>
<dbReference type="SUPFAM" id="SSF74877">
    <property type="entry name" value="Major surface antigen p30, SAG1"/>
    <property type="match status" value="2"/>
</dbReference>
<dbReference type="InterPro" id="IPR036755">
    <property type="entry name" value="SRS_dom_sf"/>
</dbReference>
<evidence type="ECO:0000313" key="2">
    <source>
        <dbReference type="EMBL" id="CEL72442.1"/>
    </source>
</evidence>
<name>A0A0F7UTM6_TOXGV</name>
<dbReference type="Pfam" id="PF04092">
    <property type="entry name" value="SAG"/>
    <property type="match status" value="2"/>
</dbReference>
<proteinExistence type="predicted"/>
<feature type="domain" description="SRS" evidence="1">
    <location>
        <begin position="319"/>
        <end position="454"/>
    </location>
</feature>
<evidence type="ECO:0000259" key="1">
    <source>
        <dbReference type="Pfam" id="PF04092"/>
    </source>
</evidence>
<dbReference type="GO" id="GO:0016020">
    <property type="term" value="C:membrane"/>
    <property type="evidence" value="ECO:0007669"/>
    <property type="project" value="InterPro"/>
</dbReference>
<dbReference type="InterPro" id="IPR028352">
    <property type="entry name" value="Surface_antig_SAG1"/>
</dbReference>
<protein>
    <submittedName>
        <fullName evidence="2">SRS16E</fullName>
    </submittedName>
</protein>
<accession>A0A0F7UTM6</accession>
<dbReference type="InterPro" id="IPR007226">
    <property type="entry name" value="SRS_dom"/>
</dbReference>
<dbReference type="AlphaFoldDB" id="A0A0F7UTM6"/>
<dbReference type="Gene3D" id="2.60.40.1320">
    <property type="entry name" value="SRS domain"/>
    <property type="match status" value="2"/>
</dbReference>
<dbReference type="EMBL" id="LN714493">
    <property type="protein sequence ID" value="CEL72442.1"/>
    <property type="molecule type" value="Genomic_DNA"/>
</dbReference>
<dbReference type="PRINTS" id="PR01801">
    <property type="entry name" value="SURFCEANTIGN"/>
</dbReference>
<feature type="domain" description="SRS" evidence="1">
    <location>
        <begin position="161"/>
        <end position="308"/>
    </location>
</feature>
<organism evidence="2">
    <name type="scientific">Toxoplasma gondii (strain ATCC 50861 / VEG)</name>
    <dbReference type="NCBI Taxonomy" id="432359"/>
    <lineage>
        <taxon>Eukaryota</taxon>
        <taxon>Sar</taxon>
        <taxon>Alveolata</taxon>
        <taxon>Apicomplexa</taxon>
        <taxon>Conoidasida</taxon>
        <taxon>Coccidia</taxon>
        <taxon>Eucoccidiorida</taxon>
        <taxon>Eimeriorina</taxon>
        <taxon>Sarcocystidae</taxon>
        <taxon>Toxoplasma</taxon>
    </lineage>
</organism>
<gene>
    <name evidence="2" type="ORF">BN1205_011265</name>
</gene>